<reference evidence="1 2" key="1">
    <citation type="journal article" date="2022" name="bioRxiv">
        <title>An ancient truncated duplication of the anti-Mullerian hormone receptor type 2 gene is a potential conserved master sex determinant in the Pangasiidae catfish family.</title>
        <authorList>
            <person name="Wen M."/>
            <person name="Pan Q."/>
            <person name="Jouanno E."/>
            <person name="Montfort J."/>
            <person name="Zahm M."/>
            <person name="Cabau C."/>
            <person name="Klopp C."/>
            <person name="Iampietro C."/>
            <person name="Roques C."/>
            <person name="Bouchez O."/>
            <person name="Castinel A."/>
            <person name="Donnadieu C."/>
            <person name="Parrinello H."/>
            <person name="Poncet C."/>
            <person name="Belmonte E."/>
            <person name="Gautier V."/>
            <person name="Avarre J.-C."/>
            <person name="Dugue R."/>
            <person name="Gustiano R."/>
            <person name="Ha T.T.T."/>
            <person name="Campet M."/>
            <person name="Sriphairoj K."/>
            <person name="Ribolli J."/>
            <person name="de Almeida F.L."/>
            <person name="Desvignes T."/>
            <person name="Postlethwait J.H."/>
            <person name="Bucao C.F."/>
            <person name="Robinson-Rechavi M."/>
            <person name="Bobe J."/>
            <person name="Herpin A."/>
            <person name="Guiguen Y."/>
        </authorList>
    </citation>
    <scope>NUCLEOTIDE SEQUENCE [LARGE SCALE GENOMIC DNA]</scope>
    <source>
        <strain evidence="1">YG-Dec2019</strain>
    </source>
</reference>
<evidence type="ECO:0000313" key="2">
    <source>
        <dbReference type="Proteomes" id="UP000829447"/>
    </source>
</evidence>
<accession>A0ACC5X0C9</accession>
<gene>
    <name evidence="1" type="ORF">PGIGA_G00041370</name>
</gene>
<organism evidence="1 2">
    <name type="scientific">Pangasianodon gigas</name>
    <name type="common">Mekong giant catfish</name>
    <name type="synonym">Pangasius gigas</name>
    <dbReference type="NCBI Taxonomy" id="30993"/>
    <lineage>
        <taxon>Eukaryota</taxon>
        <taxon>Metazoa</taxon>
        <taxon>Chordata</taxon>
        <taxon>Craniata</taxon>
        <taxon>Vertebrata</taxon>
        <taxon>Euteleostomi</taxon>
        <taxon>Actinopterygii</taxon>
        <taxon>Neopterygii</taxon>
        <taxon>Teleostei</taxon>
        <taxon>Ostariophysi</taxon>
        <taxon>Siluriformes</taxon>
        <taxon>Pangasiidae</taxon>
        <taxon>Pangasianodon</taxon>
    </lineage>
</organism>
<keyword evidence="2" id="KW-1185">Reference proteome</keyword>
<protein>
    <submittedName>
        <fullName evidence="1">Uncharacterized protein</fullName>
    </submittedName>
</protein>
<sequence length="300" mass="33892">MQLSSSSSGSSLGAGSDAVIDEDFLYCEVCKSSFMKECEVHGPPLFIPDTPVPMGVADRARQTLPAGLEVRKSSIPDSGLGVFNNGETVPVGAHFGPYQGELVDREEASAYSWVISRSRQCEEYIDARNEKRANWMRYVNCARNEEEQNLVAFQYRGGILYRCCQPIKPGQELLVWYEEEYSKDHDFTLDFLRKKKCSDNEMKDTLLQVFSCSLCSLSYSSRIYLNNHMRRCHNEEFVRQQKIRKRFITAPSVGRVLLPRVISDDTSASTPQRNHMTAHSVGRVLQNSVLSSNTSSSTQE</sequence>
<dbReference type="EMBL" id="CM040465">
    <property type="protein sequence ID" value="MCI4384672.1"/>
    <property type="molecule type" value="Genomic_DNA"/>
</dbReference>
<comment type="caution">
    <text evidence="1">The sequence shown here is derived from an EMBL/GenBank/DDBJ whole genome shotgun (WGS) entry which is preliminary data.</text>
</comment>
<evidence type="ECO:0000313" key="1">
    <source>
        <dbReference type="EMBL" id="MCI4384672.1"/>
    </source>
</evidence>
<proteinExistence type="predicted"/>
<name>A0ACC5X0C9_PANGG</name>
<dbReference type="Proteomes" id="UP000829447">
    <property type="component" value="Linkage Group LG12"/>
</dbReference>